<accession>L8WTY3</accession>
<sequence>MRCPMVRVSGDQPWAKVGREHWHTHRANALEMPFMMVGCWWSWGSVRLLYIGNRGNLRDGGYGECGRRKVPSPPSTGLKSAQSDDVQDLFHVEMRRGTKRQRKDAKRMRRAKAKAMSNFQIILKRHSFQTRRAERGPKVEKEAIQNEAKQKDVPLAASSERPNTTNPKLTDDNAGHVRTTGCDLQKLFLAEDGRRPEPLMISSKHDRLRYVVQRKTKLRRKDTGDQHIRPASAPKNKHSRPNLARESPRGPDSARCGLTSRPETPAIASVVDSGFISADTNDVCGRTRSVSVGQDGRASSGHFVDNEPRQGNTTRQYTVTYVSLARDVLHCECVWRKVQIQRNQLQVEKQRGGWDTPVKHTPAGFKTQCGHRTTPPRGPD</sequence>
<feature type="region of interest" description="Disordered" evidence="1">
    <location>
        <begin position="351"/>
        <end position="380"/>
    </location>
</feature>
<proteinExistence type="predicted"/>
<dbReference type="Proteomes" id="UP000011668">
    <property type="component" value="Unassembled WGS sequence"/>
</dbReference>
<dbReference type="EMBL" id="AFRT01001054">
    <property type="protein sequence ID" value="ELU41455.1"/>
    <property type="molecule type" value="Genomic_DNA"/>
</dbReference>
<evidence type="ECO:0000313" key="2">
    <source>
        <dbReference type="EMBL" id="ELU41455.1"/>
    </source>
</evidence>
<evidence type="ECO:0000313" key="3">
    <source>
        <dbReference type="Proteomes" id="UP000011668"/>
    </source>
</evidence>
<feature type="region of interest" description="Disordered" evidence="1">
    <location>
        <begin position="288"/>
        <end position="311"/>
    </location>
</feature>
<feature type="compositionally biased region" description="Basic and acidic residues" evidence="1">
    <location>
        <begin position="131"/>
        <end position="152"/>
    </location>
</feature>
<dbReference type="HOGENOM" id="CLU_727971_0_0_1"/>
<feature type="region of interest" description="Disordered" evidence="1">
    <location>
        <begin position="214"/>
        <end position="263"/>
    </location>
</feature>
<dbReference type="AlphaFoldDB" id="L8WTY3"/>
<reference evidence="2 3" key="1">
    <citation type="journal article" date="2013" name="Nat. Commun.">
        <title>The evolution and pathogenic mechanisms of the rice sheath blight pathogen.</title>
        <authorList>
            <person name="Zheng A."/>
            <person name="Lin R."/>
            <person name="Xu L."/>
            <person name="Qin P."/>
            <person name="Tang C."/>
            <person name="Ai P."/>
            <person name="Zhang D."/>
            <person name="Liu Y."/>
            <person name="Sun Z."/>
            <person name="Feng H."/>
            <person name="Wang Y."/>
            <person name="Chen Y."/>
            <person name="Liang X."/>
            <person name="Fu R."/>
            <person name="Li Q."/>
            <person name="Zhang J."/>
            <person name="Yu X."/>
            <person name="Xie Z."/>
            <person name="Ding L."/>
            <person name="Guan P."/>
            <person name="Tang J."/>
            <person name="Liang Y."/>
            <person name="Wang S."/>
            <person name="Deng Q."/>
            <person name="Li S."/>
            <person name="Zhu J."/>
            <person name="Wang L."/>
            <person name="Liu H."/>
            <person name="Li P."/>
        </authorList>
    </citation>
    <scope>NUCLEOTIDE SEQUENCE [LARGE SCALE GENOMIC DNA]</scope>
    <source>
        <strain evidence="3">AG-1 IA</strain>
    </source>
</reference>
<comment type="caution">
    <text evidence="2">The sequence shown here is derived from an EMBL/GenBank/DDBJ whole genome shotgun (WGS) entry which is preliminary data.</text>
</comment>
<gene>
    <name evidence="2" type="ORF">AG1IA_04506</name>
</gene>
<feature type="region of interest" description="Disordered" evidence="1">
    <location>
        <begin position="130"/>
        <end position="177"/>
    </location>
</feature>
<protein>
    <submittedName>
        <fullName evidence="2">Uncharacterized protein</fullName>
    </submittedName>
</protein>
<name>L8WTY3_THACA</name>
<evidence type="ECO:0000256" key="1">
    <source>
        <dbReference type="SAM" id="MobiDB-lite"/>
    </source>
</evidence>
<keyword evidence="3" id="KW-1185">Reference proteome</keyword>
<organism evidence="2 3">
    <name type="scientific">Thanatephorus cucumeris (strain AG1-IA)</name>
    <name type="common">Rice sheath blight fungus</name>
    <name type="synonym">Rhizoctonia solani</name>
    <dbReference type="NCBI Taxonomy" id="983506"/>
    <lineage>
        <taxon>Eukaryota</taxon>
        <taxon>Fungi</taxon>
        <taxon>Dikarya</taxon>
        <taxon>Basidiomycota</taxon>
        <taxon>Agaricomycotina</taxon>
        <taxon>Agaricomycetes</taxon>
        <taxon>Cantharellales</taxon>
        <taxon>Ceratobasidiaceae</taxon>
        <taxon>Rhizoctonia</taxon>
        <taxon>Rhizoctonia solani AG-1</taxon>
    </lineage>
</organism>